<keyword evidence="1" id="KW-0812">Transmembrane</keyword>
<protein>
    <submittedName>
        <fullName evidence="2">Uncharacterized protein</fullName>
    </submittedName>
</protein>
<feature type="transmembrane region" description="Helical" evidence="1">
    <location>
        <begin position="15"/>
        <end position="38"/>
    </location>
</feature>
<evidence type="ECO:0000313" key="2">
    <source>
        <dbReference type="EMBL" id="WHT96059.1"/>
    </source>
</evidence>
<evidence type="ECO:0000313" key="3">
    <source>
        <dbReference type="Proteomes" id="UP000682358"/>
    </source>
</evidence>
<gene>
    <name evidence="2" type="ORF">KOF27_22565</name>
</gene>
<name>A0AAJ6JXU7_PRORE</name>
<dbReference type="Proteomes" id="UP000682358">
    <property type="component" value="Plasmid p15628B_125"/>
</dbReference>
<keyword evidence="2" id="KW-0614">Plasmid</keyword>
<proteinExistence type="predicted"/>
<dbReference type="SUPFAM" id="SSF81442">
    <property type="entry name" value="Cytochrome c oxidase subunit I-like"/>
    <property type="match status" value="1"/>
</dbReference>
<keyword evidence="1" id="KW-0472">Membrane</keyword>
<sequence>MTQPTFKERLIENSLIYIGMTLIFAALIFYGLLQYLVAMRQALFSESTLQTLQLIQETGMVFIFALGAACSLAGMVYAVVKAWQRIKAPSDFSDDEVKYSWEKPFYLSAYCAQPSLMPVC</sequence>
<feature type="transmembrane region" description="Helical" evidence="1">
    <location>
        <begin position="58"/>
        <end position="80"/>
    </location>
</feature>
<dbReference type="InterPro" id="IPR036927">
    <property type="entry name" value="Cyt_c_oxase-like_su1_sf"/>
</dbReference>
<evidence type="ECO:0000256" key="1">
    <source>
        <dbReference type="SAM" id="Phobius"/>
    </source>
</evidence>
<organism evidence="2 3">
    <name type="scientific">Providencia rettgeri</name>
    <dbReference type="NCBI Taxonomy" id="587"/>
    <lineage>
        <taxon>Bacteria</taxon>
        <taxon>Pseudomonadati</taxon>
        <taxon>Pseudomonadota</taxon>
        <taxon>Gammaproteobacteria</taxon>
        <taxon>Enterobacterales</taxon>
        <taxon>Morganellaceae</taxon>
        <taxon>Providencia</taxon>
    </lineage>
</organism>
<reference evidence="2" key="1">
    <citation type="submission" date="2023-04" db="EMBL/GenBank/DDBJ databases">
        <title>Co-integrate Col3M blaNDM-1-harbouring plasmids in clinical Providencia rettgeri isolates from Argentina.</title>
        <authorList>
            <person name="de Belder D."/>
            <person name="Martino F."/>
            <person name="Tijet N."/>
            <person name="Melano R.G."/>
            <person name="Faccone D."/>
            <person name="de Mendieta J.M."/>
            <person name="Rapoport M."/>
            <person name="Albornoz E."/>
            <person name="Petroni A."/>
            <person name="Tuduri E."/>
            <person name="Derdoy L."/>
            <person name="Cogut S."/>
            <person name="Errecalde L."/>
            <person name="Pasteran F."/>
            <person name="Corso A."/>
            <person name="Gomez S.A."/>
        </authorList>
    </citation>
    <scope>NUCLEOTIDE SEQUENCE</scope>
    <source>
        <strain evidence="2">PreM15628</strain>
        <plasmid evidence="2">p15628B_125</plasmid>
    </source>
</reference>
<accession>A0AAJ6JXU7</accession>
<geneLocation type="plasmid" evidence="2 3">
    <name>p15628B_125</name>
</geneLocation>
<keyword evidence="1" id="KW-1133">Transmembrane helix</keyword>
<dbReference type="EMBL" id="CP123374">
    <property type="protein sequence ID" value="WHT96059.1"/>
    <property type="molecule type" value="Genomic_DNA"/>
</dbReference>
<dbReference type="AlphaFoldDB" id="A0AAJ6JXU7"/>